<dbReference type="PANTHER" id="PTHR43606:SF2">
    <property type="entry name" value="ALKALINE PHOSPHATASE FAMILY PROTEIN (AFU_ORTHOLOGUE AFUA_5G03860)"/>
    <property type="match status" value="1"/>
</dbReference>
<sequence length="607" mass="66997">MSLRAIACSRYASRESPAHGAAASTLSTKRLLPWQSLSPRRPSRFTDISDDSPPISVMCDNRRTLRTVIHQGDPMPNSLTRGVNPFTLGVASGDPTPDGVVIWTRLAPDPLCADPARPGGLDAKPIEVHWQVAADERFAKVVRHGRTTAVQAYAHSVHVEVTGLEPGREHFYRFKAGSAISPVGRTRTAPAPAAAVPVRFAYAACQMYEHGYFTAYRHMAEERPDLILFLGDYIYEYGPHKYLPPGGSPRKHDGPEIKTRHAYRNRHALYRLDRDLQAAHAAAPWLVTWDDHDVRNNYAGPYPPGELPADPERRKKALRDFAARRAAAYQAFYEHMPLRAASIPRKDAMRLYRHVPYGALAEFDVLDTRQHRSRQAAGGAIAPPNPEQADPKRTMLGAEQERWLAERLSTSPARWRFLAQAVFFARRAIRGAAVPRFSMDAWDGYPPARDRLMEAIRRAQDPAGVVFLTGDVHAAWAAEVRSDLADAASAPLATEFVCTSITSEGDGSDTRPDTKGALADNPHIRFFNNYRGYTSCLAAADALRVDYRVVPYVSKPGAPVHTRAAFLVEAGNPVIHKILDRPLPLPLAGLAGEAFPSEDSRVAAQEV</sequence>
<dbReference type="Pfam" id="PF16655">
    <property type="entry name" value="PhoD_N"/>
    <property type="match status" value="1"/>
</dbReference>
<dbReference type="InterPro" id="IPR029052">
    <property type="entry name" value="Metallo-depent_PP-like"/>
</dbReference>
<gene>
    <name evidence="3" type="ORF">D5H75_26915</name>
</gene>
<proteinExistence type="predicted"/>
<dbReference type="InterPro" id="IPR038607">
    <property type="entry name" value="PhoD-like_sf"/>
</dbReference>
<evidence type="ECO:0000313" key="3">
    <source>
        <dbReference type="EMBL" id="RJL26609.1"/>
    </source>
</evidence>
<dbReference type="InterPro" id="IPR052900">
    <property type="entry name" value="Phospholipid_Metab_Enz"/>
</dbReference>
<organism evidence="3 4">
    <name type="scientific">Bailinhaonella thermotolerans</name>
    <dbReference type="NCBI Taxonomy" id="1070861"/>
    <lineage>
        <taxon>Bacteria</taxon>
        <taxon>Bacillati</taxon>
        <taxon>Actinomycetota</taxon>
        <taxon>Actinomycetes</taxon>
        <taxon>Streptosporangiales</taxon>
        <taxon>Streptosporangiaceae</taxon>
        <taxon>Bailinhaonella</taxon>
    </lineage>
</organism>
<feature type="domain" description="PhoD-like phosphatase metallophosphatase" evidence="1">
    <location>
        <begin position="200"/>
        <end position="547"/>
    </location>
</feature>
<dbReference type="EMBL" id="QZEY01000012">
    <property type="protein sequence ID" value="RJL26609.1"/>
    <property type="molecule type" value="Genomic_DNA"/>
</dbReference>
<feature type="domain" description="Phospholipase D N-terminal" evidence="2">
    <location>
        <begin position="88"/>
        <end position="188"/>
    </location>
</feature>
<dbReference type="Proteomes" id="UP000265768">
    <property type="component" value="Unassembled WGS sequence"/>
</dbReference>
<evidence type="ECO:0000259" key="2">
    <source>
        <dbReference type="Pfam" id="PF16655"/>
    </source>
</evidence>
<evidence type="ECO:0000313" key="4">
    <source>
        <dbReference type="Proteomes" id="UP000265768"/>
    </source>
</evidence>
<dbReference type="InterPro" id="IPR032093">
    <property type="entry name" value="PhoD_N"/>
</dbReference>
<dbReference type="InterPro" id="IPR018946">
    <property type="entry name" value="PhoD-like_MPP"/>
</dbReference>
<dbReference type="SUPFAM" id="SSF56300">
    <property type="entry name" value="Metallo-dependent phosphatases"/>
    <property type="match status" value="1"/>
</dbReference>
<dbReference type="CDD" id="cd07389">
    <property type="entry name" value="MPP_PhoD"/>
    <property type="match status" value="1"/>
</dbReference>
<dbReference type="Pfam" id="PF09423">
    <property type="entry name" value="PhoD"/>
    <property type="match status" value="1"/>
</dbReference>
<dbReference type="PANTHER" id="PTHR43606">
    <property type="entry name" value="PHOSPHATASE, PUTATIVE (AFU_ORTHOLOGUE AFUA_6G08710)-RELATED"/>
    <property type="match status" value="1"/>
</dbReference>
<dbReference type="AlphaFoldDB" id="A0A3A4AE79"/>
<keyword evidence="4" id="KW-1185">Reference proteome</keyword>
<dbReference type="Gene3D" id="2.60.40.380">
    <property type="entry name" value="Purple acid phosphatase-like, N-terminal"/>
    <property type="match status" value="1"/>
</dbReference>
<evidence type="ECO:0000259" key="1">
    <source>
        <dbReference type="Pfam" id="PF09423"/>
    </source>
</evidence>
<name>A0A3A4AE79_9ACTN</name>
<accession>A0A3A4AE79</accession>
<protein>
    <submittedName>
        <fullName evidence="3">Alkaline phosphatase</fullName>
    </submittedName>
</protein>
<reference evidence="3 4" key="1">
    <citation type="submission" date="2018-09" db="EMBL/GenBank/DDBJ databases">
        <title>YIM 75507 draft genome.</title>
        <authorList>
            <person name="Tang S."/>
            <person name="Feng Y."/>
        </authorList>
    </citation>
    <scope>NUCLEOTIDE SEQUENCE [LARGE SCALE GENOMIC DNA]</scope>
    <source>
        <strain evidence="3 4">YIM 75507</strain>
    </source>
</reference>
<comment type="caution">
    <text evidence="3">The sequence shown here is derived from an EMBL/GenBank/DDBJ whole genome shotgun (WGS) entry which is preliminary data.</text>
</comment>
<dbReference type="Gene3D" id="3.60.21.70">
    <property type="entry name" value="PhoD-like phosphatase"/>
    <property type="match status" value="1"/>
</dbReference>